<protein>
    <submittedName>
        <fullName evidence="2">Plastocyanin</fullName>
    </submittedName>
</protein>
<dbReference type="Gene3D" id="2.60.40.420">
    <property type="entry name" value="Cupredoxins - blue copper proteins"/>
    <property type="match status" value="1"/>
</dbReference>
<keyword evidence="1" id="KW-0732">Signal</keyword>
<sequence length="209" mass="22802">MYRFNTVYGGLLLSLLGLSPSVLAADYTVRLQFEKRPPKTALLYVPGDLGEQSQAVVDQVDKSFTESLVVAAPGQAVVFKNSDEVDHNIFANDMKSGARFDVGLMPPGGEKNIPVDWKADSLVRIGCKIHPKMRTYIAAVDAAYSKVMEFSSATSDYSISLEGVPDAAAQLLLRIPKYDPVVIDLNDPSTWTATLTKKGKTRGSFVLER</sequence>
<organism evidence="2 3">
    <name type="scientific">Litorivivens lipolytica</name>
    <dbReference type="NCBI Taxonomy" id="1524264"/>
    <lineage>
        <taxon>Bacteria</taxon>
        <taxon>Pseudomonadati</taxon>
        <taxon>Pseudomonadota</taxon>
        <taxon>Gammaproteobacteria</taxon>
        <taxon>Litorivivens</taxon>
    </lineage>
</organism>
<dbReference type="SUPFAM" id="SSF49503">
    <property type="entry name" value="Cupredoxins"/>
    <property type="match status" value="1"/>
</dbReference>
<evidence type="ECO:0000313" key="2">
    <source>
        <dbReference type="EMBL" id="MBB3048688.1"/>
    </source>
</evidence>
<keyword evidence="3" id="KW-1185">Reference proteome</keyword>
<gene>
    <name evidence="2" type="ORF">FHR99_002962</name>
</gene>
<dbReference type="InterPro" id="IPR008972">
    <property type="entry name" value="Cupredoxin"/>
</dbReference>
<evidence type="ECO:0000313" key="3">
    <source>
        <dbReference type="Proteomes" id="UP000537130"/>
    </source>
</evidence>
<name>A0A7W4W7Z8_9GAMM</name>
<dbReference type="AlphaFoldDB" id="A0A7W4W7Z8"/>
<feature type="signal peptide" evidence="1">
    <location>
        <begin position="1"/>
        <end position="24"/>
    </location>
</feature>
<dbReference type="EMBL" id="JACHWY010000003">
    <property type="protein sequence ID" value="MBB3048688.1"/>
    <property type="molecule type" value="Genomic_DNA"/>
</dbReference>
<dbReference type="Proteomes" id="UP000537130">
    <property type="component" value="Unassembled WGS sequence"/>
</dbReference>
<feature type="chain" id="PRO_5030942187" evidence="1">
    <location>
        <begin position="25"/>
        <end position="209"/>
    </location>
</feature>
<proteinExistence type="predicted"/>
<dbReference type="RefSeq" id="WP_183411457.1">
    <property type="nucleotide sequence ID" value="NZ_JACHWY010000003.1"/>
</dbReference>
<reference evidence="2 3" key="1">
    <citation type="submission" date="2020-08" db="EMBL/GenBank/DDBJ databases">
        <title>Genomic Encyclopedia of Type Strains, Phase III (KMG-III): the genomes of soil and plant-associated and newly described type strains.</title>
        <authorList>
            <person name="Whitman W."/>
        </authorList>
    </citation>
    <scope>NUCLEOTIDE SEQUENCE [LARGE SCALE GENOMIC DNA]</scope>
    <source>
        <strain evidence="2 3">CECT 8654</strain>
    </source>
</reference>
<evidence type="ECO:0000256" key="1">
    <source>
        <dbReference type="SAM" id="SignalP"/>
    </source>
</evidence>
<accession>A0A7W4W7Z8</accession>
<comment type="caution">
    <text evidence="2">The sequence shown here is derived from an EMBL/GenBank/DDBJ whole genome shotgun (WGS) entry which is preliminary data.</text>
</comment>